<keyword evidence="2" id="KW-0732">Signal</keyword>
<name>A0A9W7LDH8_9STRA</name>
<evidence type="ECO:0000313" key="4">
    <source>
        <dbReference type="Proteomes" id="UP001165065"/>
    </source>
</evidence>
<feature type="compositionally biased region" description="Low complexity" evidence="1">
    <location>
        <begin position="77"/>
        <end position="87"/>
    </location>
</feature>
<gene>
    <name evidence="3" type="ORF">TrCOL_g7146</name>
</gene>
<comment type="caution">
    <text evidence="3">The sequence shown here is derived from an EMBL/GenBank/DDBJ whole genome shotgun (WGS) entry which is preliminary data.</text>
</comment>
<feature type="region of interest" description="Disordered" evidence="1">
    <location>
        <begin position="60"/>
        <end position="132"/>
    </location>
</feature>
<evidence type="ECO:0000256" key="2">
    <source>
        <dbReference type="SAM" id="SignalP"/>
    </source>
</evidence>
<keyword evidence="4" id="KW-1185">Reference proteome</keyword>
<protein>
    <submittedName>
        <fullName evidence="3">Uncharacterized protein</fullName>
    </submittedName>
</protein>
<dbReference type="OrthoDB" id="10541545at2759"/>
<dbReference type="EMBL" id="BRYA01000328">
    <property type="protein sequence ID" value="GMI47080.1"/>
    <property type="molecule type" value="Genomic_DNA"/>
</dbReference>
<accession>A0A9W7LDH8</accession>
<dbReference type="Proteomes" id="UP001165065">
    <property type="component" value="Unassembled WGS sequence"/>
</dbReference>
<sequence>MKFVLAASILFTPALSFGIVKPLSFNRPSLISLNGRNFDFDGDDVGRQFGKSIDKGWENDSFLDNLNGDGSDRGTTSNQDSPSSPSQPNAPPSGGGSSGRFANMMAAASDRQYNQDRPTSLAGIKNTKLGDKMNSINSTSDLYLEQLKADTAVRKKALWEGDMDKFNTVFEHDEVKVLKEMDESNPFSRDRARTAAVEGEGDADALYKEIRELQELNDMKEGSYKKAEAGKSYQQQLREKMEAGRGTKATTTDVNAQQGVGIREEPTATTTPPAEQGMRLEKDGKGGRYSQIKTMLSSVKGEGKYGLKEDVGMEEKGKLREGLIELREDIMDEVV</sequence>
<dbReference type="AlphaFoldDB" id="A0A9W7LDH8"/>
<feature type="signal peptide" evidence="2">
    <location>
        <begin position="1"/>
        <end position="16"/>
    </location>
</feature>
<reference evidence="4" key="1">
    <citation type="journal article" date="2023" name="Commun. Biol.">
        <title>Genome analysis of Parmales, the sister group of diatoms, reveals the evolutionary specialization of diatoms from phago-mixotrophs to photoautotrophs.</title>
        <authorList>
            <person name="Ban H."/>
            <person name="Sato S."/>
            <person name="Yoshikawa S."/>
            <person name="Yamada K."/>
            <person name="Nakamura Y."/>
            <person name="Ichinomiya M."/>
            <person name="Sato N."/>
            <person name="Blanc-Mathieu R."/>
            <person name="Endo H."/>
            <person name="Kuwata A."/>
            <person name="Ogata H."/>
        </authorList>
    </citation>
    <scope>NUCLEOTIDE SEQUENCE [LARGE SCALE GENOMIC DNA]</scope>
</reference>
<evidence type="ECO:0000256" key="1">
    <source>
        <dbReference type="SAM" id="MobiDB-lite"/>
    </source>
</evidence>
<feature type="chain" id="PRO_5040852843" evidence="2">
    <location>
        <begin position="17"/>
        <end position="335"/>
    </location>
</feature>
<proteinExistence type="predicted"/>
<organism evidence="3 4">
    <name type="scientific">Triparma columacea</name>
    <dbReference type="NCBI Taxonomy" id="722753"/>
    <lineage>
        <taxon>Eukaryota</taxon>
        <taxon>Sar</taxon>
        <taxon>Stramenopiles</taxon>
        <taxon>Ochrophyta</taxon>
        <taxon>Bolidophyceae</taxon>
        <taxon>Parmales</taxon>
        <taxon>Triparmaceae</taxon>
        <taxon>Triparma</taxon>
    </lineage>
</organism>
<feature type="region of interest" description="Disordered" evidence="1">
    <location>
        <begin position="261"/>
        <end position="289"/>
    </location>
</feature>
<evidence type="ECO:0000313" key="3">
    <source>
        <dbReference type="EMBL" id="GMI47080.1"/>
    </source>
</evidence>